<accession>A0A401GX50</accession>
<organism evidence="1 2">
    <name type="scientific">Sparassis crispa</name>
    <dbReference type="NCBI Taxonomy" id="139825"/>
    <lineage>
        <taxon>Eukaryota</taxon>
        <taxon>Fungi</taxon>
        <taxon>Dikarya</taxon>
        <taxon>Basidiomycota</taxon>
        <taxon>Agaricomycotina</taxon>
        <taxon>Agaricomycetes</taxon>
        <taxon>Polyporales</taxon>
        <taxon>Sparassidaceae</taxon>
        <taxon>Sparassis</taxon>
    </lineage>
</organism>
<evidence type="ECO:0000313" key="1">
    <source>
        <dbReference type="EMBL" id="GBE86760.1"/>
    </source>
</evidence>
<keyword evidence="2" id="KW-1185">Reference proteome</keyword>
<reference evidence="1 2" key="1">
    <citation type="journal article" date="2018" name="Sci. Rep.">
        <title>Genome sequence of the cauliflower mushroom Sparassis crispa (Hanabiratake) and its association with beneficial usage.</title>
        <authorList>
            <person name="Kiyama R."/>
            <person name="Furutani Y."/>
            <person name="Kawaguchi K."/>
            <person name="Nakanishi T."/>
        </authorList>
    </citation>
    <scope>NUCLEOTIDE SEQUENCE [LARGE SCALE GENOMIC DNA]</scope>
</reference>
<comment type="caution">
    <text evidence="1">The sequence shown here is derived from an EMBL/GenBank/DDBJ whole genome shotgun (WGS) entry which is preliminary data.</text>
</comment>
<gene>
    <name evidence="1" type="ORF">SCP_1000020</name>
</gene>
<name>A0A401GX50_9APHY</name>
<dbReference type="EMBL" id="BFAD01000010">
    <property type="protein sequence ID" value="GBE86760.1"/>
    <property type="molecule type" value="Genomic_DNA"/>
</dbReference>
<dbReference type="RefSeq" id="XP_027617673.1">
    <property type="nucleotide sequence ID" value="XM_027761872.1"/>
</dbReference>
<proteinExistence type="predicted"/>
<dbReference type="Proteomes" id="UP000287166">
    <property type="component" value="Unassembled WGS sequence"/>
</dbReference>
<dbReference type="GeneID" id="38783677"/>
<dbReference type="AlphaFoldDB" id="A0A401GX50"/>
<protein>
    <submittedName>
        <fullName evidence="1">Uncharacterized protein</fullName>
    </submittedName>
</protein>
<evidence type="ECO:0000313" key="2">
    <source>
        <dbReference type="Proteomes" id="UP000287166"/>
    </source>
</evidence>
<dbReference type="InParanoid" id="A0A401GX50"/>
<sequence>MASIALRPLSPIIFPPKPCNLPTEDDFRFAWAYRNAVEKAMFIGRPAGLRPAHLVDAYAYETKVYMALFVNDVPSQGQEIRELMNFVRTKGTHLEYLMEVIHQICEGARSGSLRFVSSAVPLTLTLVSVVLWHAPS</sequence>